<evidence type="ECO:0008006" key="3">
    <source>
        <dbReference type="Google" id="ProtNLM"/>
    </source>
</evidence>
<protein>
    <recommendedName>
        <fullName evidence="3">Vacuolar-sorting protein SNF8</fullName>
    </recommendedName>
</protein>
<accession>A0A6S8DA56</accession>
<dbReference type="GO" id="GO:0043328">
    <property type="term" value="P:protein transport to vacuole involved in ubiquitin-dependent protein catabolic process via the multivesicular body sorting pathway"/>
    <property type="evidence" value="ECO:0007669"/>
    <property type="project" value="TreeGrafter"/>
</dbReference>
<organism evidence="2">
    <name type="scientific">Aureoumbra lagunensis</name>
    <dbReference type="NCBI Taxonomy" id="44058"/>
    <lineage>
        <taxon>Eukaryota</taxon>
        <taxon>Sar</taxon>
        <taxon>Stramenopiles</taxon>
        <taxon>Ochrophyta</taxon>
        <taxon>Pelagophyceae</taxon>
        <taxon>Pelagomonadales</taxon>
        <taxon>Aureoumbra</taxon>
    </lineage>
</organism>
<dbReference type="EMBL" id="HBIJ01013142">
    <property type="protein sequence ID" value="CAE0368144.1"/>
    <property type="molecule type" value="Transcribed_RNA"/>
</dbReference>
<dbReference type="AlphaFoldDB" id="A0A6S8DA56"/>
<evidence type="ECO:0000313" key="2">
    <source>
        <dbReference type="EMBL" id="CAE0368147.1"/>
    </source>
</evidence>
<proteinExistence type="predicted"/>
<sequence>MHRRRGVGVSALKKKRETDERYANLAEKLEATEDAHVREFVDSFRNALESFAKKHKKKIRNDPTFRTRFAAMCAEIGVDPLQSSKGVWSELMGVGDFYYELGVHLF</sequence>
<dbReference type="InterPro" id="IPR036390">
    <property type="entry name" value="WH_DNA-bd_sf"/>
</dbReference>
<dbReference type="EMBL" id="HBIJ01013145">
    <property type="protein sequence ID" value="CAE0368147.1"/>
    <property type="molecule type" value="Transcribed_RNA"/>
</dbReference>
<dbReference type="GO" id="GO:0000814">
    <property type="term" value="C:ESCRT II complex"/>
    <property type="evidence" value="ECO:0007669"/>
    <property type="project" value="InterPro"/>
</dbReference>
<reference evidence="2" key="1">
    <citation type="submission" date="2021-01" db="EMBL/GenBank/DDBJ databases">
        <authorList>
            <person name="Corre E."/>
            <person name="Pelletier E."/>
            <person name="Niang G."/>
            <person name="Scheremetjew M."/>
            <person name="Finn R."/>
            <person name="Kale V."/>
            <person name="Holt S."/>
            <person name="Cochrane G."/>
            <person name="Meng A."/>
            <person name="Brown T."/>
            <person name="Cohen L."/>
        </authorList>
    </citation>
    <scope>NUCLEOTIDE SEQUENCE</scope>
    <source>
        <strain evidence="2">CCMP1510</strain>
    </source>
</reference>
<dbReference type="SUPFAM" id="SSF46785">
    <property type="entry name" value="Winged helix' DNA-binding domain"/>
    <property type="match status" value="1"/>
</dbReference>
<evidence type="ECO:0000313" key="1">
    <source>
        <dbReference type="EMBL" id="CAE0368144.1"/>
    </source>
</evidence>
<dbReference type="InterPro" id="IPR040608">
    <property type="entry name" value="Snf8/Vps36"/>
</dbReference>
<dbReference type="PANTHER" id="PTHR12806">
    <property type="entry name" value="EAP30 SUBUNIT OF ELL COMPLEX"/>
    <property type="match status" value="1"/>
</dbReference>
<dbReference type="Gene3D" id="6.10.140.180">
    <property type="match status" value="1"/>
</dbReference>
<dbReference type="Pfam" id="PF04157">
    <property type="entry name" value="EAP30"/>
    <property type="match status" value="1"/>
</dbReference>
<dbReference type="InterPro" id="IPR016689">
    <property type="entry name" value="ESCRT-2_cplx_Snf8"/>
</dbReference>
<name>A0A6S8DA56_9STRA</name>
<dbReference type="PANTHER" id="PTHR12806:SF0">
    <property type="entry name" value="VACUOLAR-SORTING PROTEIN SNF8"/>
    <property type="match status" value="1"/>
</dbReference>
<gene>
    <name evidence="1" type="ORF">ALAG00032_LOCUS8906</name>
    <name evidence="2" type="ORF">ALAG00032_LOCUS8909</name>
</gene>